<dbReference type="SMART" id="SM00487">
    <property type="entry name" value="DEXDc"/>
    <property type="match status" value="1"/>
</dbReference>
<dbReference type="InterPro" id="IPR006555">
    <property type="entry name" value="ATP-dep_Helicase_C"/>
</dbReference>
<comment type="cofactor">
    <cofactor evidence="1">
        <name>[4Fe-4S] cluster</name>
        <dbReference type="ChEBI" id="CHEBI:49883"/>
    </cofactor>
</comment>
<reference evidence="9 10" key="1">
    <citation type="submission" date="2017-07" db="EMBL/GenBank/DDBJ databases">
        <title>Complete Genome Sequence of the cosmetic ferment Vitreoscilla filiformis (ATCC15551).</title>
        <authorList>
            <person name="Contreras S."/>
            <person name="Sagory-Zalkind P."/>
            <person name="Blanquart H."/>
            <person name="Iltis A."/>
            <person name="Morand S.C."/>
        </authorList>
    </citation>
    <scope>NUCLEOTIDE SEQUENCE [LARGE SCALE GENOMIC DNA]</scope>
    <source>
        <strain evidence="9 10">ATCC 15551</strain>
    </source>
</reference>
<sequence length="673" mass="72619">MSDLAQHVELTFAPHGPLARAQAGYHPREPQLQLAQAVAQAIEDKTTLVAEAGTGVGKTFAYLVPVLLAGRRALVSTATKNLQDQLFSRDLPRLREALGQPAVVALLKGRGSYLCRHRMLQARHDALLPDPSAVRTLARIEQWAHATSTGDMGDIDGLDERSEVLGLVTSTRENCLGSECPEYQACHVMKARREAMAADIVVVNHHLFFADLALRDSGVAELLPSVEVAVFDEAHQMVEAGVQFLGRAIGSGQLLDLAHDLLSAGLQHAKGLAPWQDIATALDTTARELRLQLAGDFREVRTTLKQPWEDVASAGRLDPLLERCAERLLLAAEALAAHAGAAPDLGRLAERARELAMLAGRFQMPVAADKVRWLEISPHQVRLVESPLDIRAILTEQRANGARAWVFTSATLGDDEGLSWFSESCGLEEARKLRVGSPFDYARNARVYVPPRFPSPQAPEHPTQVGRAAAHCAAALGGRTFVLTTTLRALRIVAQALETELAALGRPLTVLVQGTMAKGSLLERFRSTPSVLVGSQSFWEGVDVPGDALQCVMIDKLPFPPPNDPLVEARVRQLKAQGRNAFEAYFVAEAAVALKQGAGRLIRTETDQGLLVICDTRLLSARYGRRLLAALPPMSTLDNGEQALGWLRSLQAPPAPARAADLTTPATSASDAA</sequence>
<dbReference type="Pfam" id="PF13307">
    <property type="entry name" value="Helicase_C_2"/>
    <property type="match status" value="1"/>
</dbReference>
<gene>
    <name evidence="9" type="ORF">VITFI_CDS2738</name>
</gene>
<dbReference type="Pfam" id="PF00270">
    <property type="entry name" value="DEAD"/>
    <property type="match status" value="1"/>
</dbReference>
<dbReference type="GO" id="GO:0043139">
    <property type="term" value="F:5'-3' DNA helicase activity"/>
    <property type="evidence" value="ECO:0007669"/>
    <property type="project" value="UniProtKB-EC"/>
</dbReference>
<evidence type="ECO:0000256" key="1">
    <source>
        <dbReference type="ARBA" id="ARBA00001966"/>
    </source>
</evidence>
<dbReference type="InterPro" id="IPR027417">
    <property type="entry name" value="P-loop_NTPase"/>
</dbReference>
<evidence type="ECO:0000256" key="3">
    <source>
        <dbReference type="ARBA" id="ARBA00022801"/>
    </source>
</evidence>
<evidence type="ECO:0000256" key="2">
    <source>
        <dbReference type="ARBA" id="ARBA00022741"/>
    </source>
</evidence>
<dbReference type="SUPFAM" id="SSF52540">
    <property type="entry name" value="P-loop containing nucleoside triphosphate hydrolases"/>
    <property type="match status" value="2"/>
</dbReference>
<keyword evidence="2" id="KW-0547">Nucleotide-binding</keyword>
<dbReference type="AlphaFoldDB" id="A0A221KHT3"/>
<evidence type="ECO:0000313" key="10">
    <source>
        <dbReference type="Proteomes" id="UP000199729"/>
    </source>
</evidence>
<dbReference type="PANTHER" id="PTHR11472:SF34">
    <property type="entry name" value="REGULATOR OF TELOMERE ELONGATION HELICASE 1"/>
    <property type="match status" value="1"/>
</dbReference>
<evidence type="ECO:0000313" key="9">
    <source>
        <dbReference type="EMBL" id="ASM78515.1"/>
    </source>
</evidence>
<evidence type="ECO:0000256" key="6">
    <source>
        <dbReference type="ARBA" id="ARBA00044969"/>
    </source>
</evidence>
<dbReference type="PANTHER" id="PTHR11472">
    <property type="entry name" value="DNA REPAIR DEAD HELICASE RAD3/XP-D SUBFAMILY MEMBER"/>
    <property type="match status" value="1"/>
</dbReference>
<dbReference type="Gene3D" id="3.40.50.300">
    <property type="entry name" value="P-loop containing nucleotide triphosphate hydrolases"/>
    <property type="match status" value="2"/>
</dbReference>
<dbReference type="EMBL" id="CP022423">
    <property type="protein sequence ID" value="ASM78515.1"/>
    <property type="molecule type" value="Genomic_DNA"/>
</dbReference>
<keyword evidence="9" id="KW-0347">Helicase</keyword>
<dbReference type="Proteomes" id="UP000199729">
    <property type="component" value="Chromosome"/>
</dbReference>
<dbReference type="OrthoDB" id="9805194at2"/>
<dbReference type="GO" id="GO:0006281">
    <property type="term" value="P:DNA repair"/>
    <property type="evidence" value="ECO:0007669"/>
    <property type="project" value="TreeGrafter"/>
</dbReference>
<dbReference type="RefSeq" id="WP_089417430.1">
    <property type="nucleotide sequence ID" value="NZ_CP022423.1"/>
</dbReference>
<keyword evidence="3" id="KW-0378">Hydrolase</keyword>
<organism evidence="9 10">
    <name type="scientific">Vitreoscilla filiformis</name>
    <dbReference type="NCBI Taxonomy" id="63"/>
    <lineage>
        <taxon>Bacteria</taxon>
        <taxon>Pseudomonadati</taxon>
        <taxon>Pseudomonadota</taxon>
        <taxon>Betaproteobacteria</taxon>
        <taxon>Neisseriales</taxon>
        <taxon>Neisseriaceae</taxon>
        <taxon>Vitreoscilla</taxon>
    </lineage>
</organism>
<accession>A0A221KHT3</accession>
<dbReference type="EC" id="5.6.2.3" evidence="6"/>
<comment type="similarity">
    <text evidence="5">Belongs to the helicase family. DinG subfamily.</text>
</comment>
<feature type="domain" description="Helicase ATP-binding" evidence="8">
    <location>
        <begin position="17"/>
        <end position="294"/>
    </location>
</feature>
<name>A0A221KHT3_VITFI</name>
<keyword evidence="10" id="KW-1185">Reference proteome</keyword>
<dbReference type="GO" id="GO:0005524">
    <property type="term" value="F:ATP binding"/>
    <property type="evidence" value="ECO:0007669"/>
    <property type="project" value="UniProtKB-KW"/>
</dbReference>
<comment type="catalytic activity">
    <reaction evidence="7">
        <text>ATP + H2O = ADP + phosphate + H(+)</text>
        <dbReference type="Rhea" id="RHEA:13065"/>
        <dbReference type="ChEBI" id="CHEBI:15377"/>
        <dbReference type="ChEBI" id="CHEBI:15378"/>
        <dbReference type="ChEBI" id="CHEBI:30616"/>
        <dbReference type="ChEBI" id="CHEBI:43474"/>
        <dbReference type="ChEBI" id="CHEBI:456216"/>
        <dbReference type="EC" id="5.6.2.3"/>
    </reaction>
</comment>
<dbReference type="InterPro" id="IPR011545">
    <property type="entry name" value="DEAD/DEAH_box_helicase_dom"/>
</dbReference>
<dbReference type="SMART" id="SM00491">
    <property type="entry name" value="HELICc2"/>
    <property type="match status" value="1"/>
</dbReference>
<evidence type="ECO:0000256" key="7">
    <source>
        <dbReference type="ARBA" id="ARBA00048954"/>
    </source>
</evidence>
<protein>
    <recommendedName>
        <fullName evidence="6">DNA 5'-3' helicase</fullName>
        <ecNumber evidence="6">5.6.2.3</ecNumber>
    </recommendedName>
</protein>
<evidence type="ECO:0000259" key="8">
    <source>
        <dbReference type="PROSITE" id="PS51193"/>
    </source>
</evidence>
<dbReference type="GO" id="GO:0003676">
    <property type="term" value="F:nucleic acid binding"/>
    <property type="evidence" value="ECO:0007669"/>
    <property type="project" value="InterPro"/>
</dbReference>
<dbReference type="InterPro" id="IPR045028">
    <property type="entry name" value="DinG/Rad3-like"/>
</dbReference>
<dbReference type="PROSITE" id="PS51193">
    <property type="entry name" value="HELICASE_ATP_BIND_2"/>
    <property type="match status" value="1"/>
</dbReference>
<proteinExistence type="inferred from homology"/>
<evidence type="ECO:0000256" key="5">
    <source>
        <dbReference type="ARBA" id="ARBA00038058"/>
    </source>
</evidence>
<keyword evidence="4" id="KW-0067">ATP-binding</keyword>
<dbReference type="KEGG" id="vff:VITFI_CDS2738"/>
<dbReference type="InterPro" id="IPR014001">
    <property type="entry name" value="Helicase_ATP-bd"/>
</dbReference>
<evidence type="ECO:0000256" key="4">
    <source>
        <dbReference type="ARBA" id="ARBA00022840"/>
    </source>
</evidence>
<dbReference type="InterPro" id="IPR014013">
    <property type="entry name" value="Helic_SF1/SF2_ATP-bd_DinG/Rad3"/>
</dbReference>
<dbReference type="GO" id="GO:0016818">
    <property type="term" value="F:hydrolase activity, acting on acid anhydrides, in phosphorus-containing anhydrides"/>
    <property type="evidence" value="ECO:0007669"/>
    <property type="project" value="InterPro"/>
</dbReference>